<dbReference type="NCBIfam" id="TIGR00901">
    <property type="entry name" value="2A0125"/>
    <property type="match status" value="1"/>
</dbReference>
<reference evidence="8 9" key="1">
    <citation type="submission" date="2015-02" db="EMBL/GenBank/DDBJ databases">
        <title>Complete genome sequence of Kangiella geojedonensis strain YCS-5T.</title>
        <authorList>
            <person name="Kim K.M."/>
        </authorList>
    </citation>
    <scope>NUCLEOTIDE SEQUENCE [LARGE SCALE GENOMIC DNA]</scope>
    <source>
        <strain evidence="8 9">YCS-5</strain>
    </source>
</reference>
<dbReference type="PANTHER" id="PTHR12778">
    <property type="entry name" value="SOLUTE CARRIER FAMILY 33 ACETYL-COA TRANSPORTER -RELATED"/>
    <property type="match status" value="1"/>
</dbReference>
<keyword evidence="4 6" id="KW-1133">Transmembrane helix</keyword>
<dbReference type="Gene3D" id="1.20.1250.20">
    <property type="entry name" value="MFS general substrate transporter like domains"/>
    <property type="match status" value="1"/>
</dbReference>
<feature type="transmembrane region" description="Helical" evidence="6">
    <location>
        <begin position="269"/>
        <end position="292"/>
    </location>
</feature>
<dbReference type="Pfam" id="PF07690">
    <property type="entry name" value="MFS_1"/>
    <property type="match status" value="1"/>
</dbReference>
<evidence type="ECO:0000256" key="5">
    <source>
        <dbReference type="ARBA" id="ARBA00023136"/>
    </source>
</evidence>
<keyword evidence="9" id="KW-1185">Reference proteome</keyword>
<protein>
    <submittedName>
        <fullName evidence="8">MFS transporter</fullName>
    </submittedName>
</protein>
<keyword evidence="3 6" id="KW-0812">Transmembrane</keyword>
<feature type="transmembrane region" description="Helical" evidence="6">
    <location>
        <begin position="312"/>
        <end position="329"/>
    </location>
</feature>
<organism evidence="8 9">
    <name type="scientific">Kangiella geojedonensis</name>
    <dbReference type="NCBI Taxonomy" id="914150"/>
    <lineage>
        <taxon>Bacteria</taxon>
        <taxon>Pseudomonadati</taxon>
        <taxon>Pseudomonadota</taxon>
        <taxon>Gammaproteobacteria</taxon>
        <taxon>Kangiellales</taxon>
        <taxon>Kangiellaceae</taxon>
        <taxon>Kangiella</taxon>
    </lineage>
</organism>
<evidence type="ECO:0000256" key="2">
    <source>
        <dbReference type="ARBA" id="ARBA00022448"/>
    </source>
</evidence>
<dbReference type="PATRIC" id="fig|914150.5.peg.501"/>
<feature type="transmembrane region" description="Helical" evidence="6">
    <location>
        <begin position="186"/>
        <end position="204"/>
    </location>
</feature>
<feature type="transmembrane region" description="Helical" evidence="6">
    <location>
        <begin position="336"/>
        <end position="356"/>
    </location>
</feature>
<feature type="transmembrane region" description="Helical" evidence="6">
    <location>
        <begin position="400"/>
        <end position="418"/>
    </location>
</feature>
<evidence type="ECO:0000313" key="9">
    <source>
        <dbReference type="Proteomes" id="UP000034071"/>
    </source>
</evidence>
<evidence type="ECO:0000256" key="6">
    <source>
        <dbReference type="SAM" id="Phobius"/>
    </source>
</evidence>
<dbReference type="HOGENOM" id="CLU_029352_1_1_6"/>
<evidence type="ECO:0000259" key="7">
    <source>
        <dbReference type="PROSITE" id="PS50850"/>
    </source>
</evidence>
<feature type="transmembrane region" description="Helical" evidence="6">
    <location>
        <begin position="21"/>
        <end position="45"/>
    </location>
</feature>
<dbReference type="GO" id="GO:0016020">
    <property type="term" value="C:membrane"/>
    <property type="evidence" value="ECO:0007669"/>
    <property type="project" value="UniProtKB-SubCell"/>
</dbReference>
<accession>A0A0F6TP97</accession>
<dbReference type="InterPro" id="IPR004752">
    <property type="entry name" value="AmpG_permease/AT-1"/>
</dbReference>
<feature type="transmembrane region" description="Helical" evidence="6">
    <location>
        <begin position="362"/>
        <end position="388"/>
    </location>
</feature>
<dbReference type="InterPro" id="IPR011701">
    <property type="entry name" value="MFS"/>
</dbReference>
<evidence type="ECO:0000313" key="8">
    <source>
        <dbReference type="EMBL" id="AKE51479.1"/>
    </source>
</evidence>
<dbReference type="PROSITE" id="PS50850">
    <property type="entry name" value="MFS"/>
    <property type="match status" value="1"/>
</dbReference>
<dbReference type="KEGG" id="kge:TQ33_0495"/>
<evidence type="ECO:0000256" key="3">
    <source>
        <dbReference type="ARBA" id="ARBA00022692"/>
    </source>
</evidence>
<dbReference type="Proteomes" id="UP000034071">
    <property type="component" value="Chromosome"/>
</dbReference>
<proteinExistence type="predicted"/>
<feature type="transmembrane region" description="Helical" evidence="6">
    <location>
        <begin position="430"/>
        <end position="450"/>
    </location>
</feature>
<feature type="domain" description="Major facilitator superfamily (MFS) profile" evidence="7">
    <location>
        <begin position="21"/>
        <end position="453"/>
    </location>
</feature>
<dbReference type="AlphaFoldDB" id="A0A0F6TP97"/>
<dbReference type="PANTHER" id="PTHR12778:SF10">
    <property type="entry name" value="MAJOR FACILITATOR SUPERFAMILY DOMAIN-CONTAINING PROTEIN 3"/>
    <property type="match status" value="1"/>
</dbReference>
<dbReference type="STRING" id="914150.TQ33_0495"/>
<feature type="transmembrane region" description="Helical" evidence="6">
    <location>
        <begin position="94"/>
        <end position="110"/>
    </location>
</feature>
<dbReference type="InterPro" id="IPR036259">
    <property type="entry name" value="MFS_trans_sf"/>
</dbReference>
<gene>
    <name evidence="8" type="ORF">TQ33_0495</name>
</gene>
<feature type="transmembrane region" description="Helical" evidence="6">
    <location>
        <begin position="155"/>
        <end position="180"/>
    </location>
</feature>
<dbReference type="EMBL" id="CP010975">
    <property type="protein sequence ID" value="AKE51479.1"/>
    <property type="molecule type" value="Genomic_DNA"/>
</dbReference>
<keyword evidence="5 6" id="KW-0472">Membrane</keyword>
<keyword evidence="2" id="KW-0813">Transport</keyword>
<dbReference type="SUPFAM" id="SSF103473">
    <property type="entry name" value="MFS general substrate transporter"/>
    <property type="match status" value="1"/>
</dbReference>
<feature type="transmembrane region" description="Helical" evidence="6">
    <location>
        <begin position="122"/>
        <end position="143"/>
    </location>
</feature>
<evidence type="ECO:0000256" key="1">
    <source>
        <dbReference type="ARBA" id="ARBA00004141"/>
    </source>
</evidence>
<sequence>MILSRIKLPDSVRNFVYFQPEVFRMLFLGFSAGLPLLLVLGTLSLLLKDAGISRSEIGFASWIGLAYSIKVFWSPIVDNFKLPILSKLLGKRKSWLLFAQIGIAIGLYMISQTDAGTDTQRLVIFALITAFLSATQDIVIDAFRVESNDDKKQGAAAATYIMGYRIGMIVAGAGALKLAASFDWEVSYQIMAICMGVGILGGLLSPEPPHKKQVLGETELEKDISEKVLRPLAKRKAGLKQKIESLTAFQYFVKAILSPFVDFFQRYKWWGLVIIAFILSFRVSDIVLGVMTNVFYDDMGFTKDEIADYSKIYGVIMTILGAFIGGYVVNKVKILWCLLWGIILVILTNLLFAYMASQPKDVGFLIAVISADNMAGGFSMGVLMAYFATLINQEFTATQFALYTSLMTLTGKILGGYSGVNIDNWGYPMFFTYAASLGIPALLLILALLYREKTLKQQE</sequence>
<name>A0A0F6TP97_9GAMM</name>
<evidence type="ECO:0000256" key="4">
    <source>
        <dbReference type="ARBA" id="ARBA00022989"/>
    </source>
</evidence>
<comment type="subcellular location">
    <subcellularLocation>
        <location evidence="1">Membrane</location>
        <topology evidence="1">Multi-pass membrane protein</topology>
    </subcellularLocation>
</comment>
<dbReference type="RefSeq" id="WP_218915778.1">
    <property type="nucleotide sequence ID" value="NZ_CP010975.1"/>
</dbReference>
<dbReference type="GO" id="GO:0022857">
    <property type="term" value="F:transmembrane transporter activity"/>
    <property type="evidence" value="ECO:0007669"/>
    <property type="project" value="InterPro"/>
</dbReference>
<dbReference type="InterPro" id="IPR020846">
    <property type="entry name" value="MFS_dom"/>
</dbReference>